<gene>
    <name evidence="3" type="primary">tssA</name>
    <name evidence="3" type="ORF">DIR46_04790</name>
</gene>
<feature type="domain" description="ImpA N-terminal" evidence="2">
    <location>
        <begin position="25"/>
        <end position="148"/>
    </location>
</feature>
<reference evidence="3 4" key="1">
    <citation type="submission" date="2018-05" db="EMBL/GenBank/DDBJ databases">
        <title>Complete genome sequence of Massilia oculi sp. nov. CCUG 43427T (=DSM 26321T), the type strain of M. oculi, and comparison with genome sequences of other Massilia strains.</title>
        <authorList>
            <person name="Zhu B."/>
        </authorList>
    </citation>
    <scope>NUCLEOTIDE SEQUENCE [LARGE SCALE GENOMIC DNA]</scope>
    <source>
        <strain evidence="3 4">CCUG 43427</strain>
    </source>
</reference>
<evidence type="ECO:0000313" key="3">
    <source>
        <dbReference type="EMBL" id="AWL03822.1"/>
    </source>
</evidence>
<dbReference type="AlphaFoldDB" id="A0A2S2DEQ7"/>
<feature type="region of interest" description="Disordered" evidence="1">
    <location>
        <begin position="303"/>
        <end position="325"/>
    </location>
</feature>
<accession>A0A2S2DEQ7</accession>
<dbReference type="RefSeq" id="WP_109344218.1">
    <property type="nucleotide sequence ID" value="NZ_CP029343.1"/>
</dbReference>
<dbReference type="Proteomes" id="UP000245820">
    <property type="component" value="Chromosome"/>
</dbReference>
<dbReference type="NCBIfam" id="TIGR03363">
    <property type="entry name" value="VI_chp_8"/>
    <property type="match status" value="1"/>
</dbReference>
<dbReference type="PANTHER" id="PTHR37951:SF1">
    <property type="entry name" value="TYPE VI SECRETION SYSTEM COMPONENT TSSA1"/>
    <property type="match status" value="1"/>
</dbReference>
<dbReference type="Pfam" id="PF06812">
    <property type="entry name" value="ImpA_N"/>
    <property type="match status" value="1"/>
</dbReference>
<evidence type="ECO:0000259" key="2">
    <source>
        <dbReference type="Pfam" id="PF06812"/>
    </source>
</evidence>
<dbReference type="PANTHER" id="PTHR37951">
    <property type="entry name" value="CYTOPLASMIC PROTEIN-RELATED"/>
    <property type="match status" value="1"/>
</dbReference>
<dbReference type="OrthoDB" id="9771118at2"/>
<proteinExistence type="predicted"/>
<organism evidence="3 4">
    <name type="scientific">Massilia oculi</name>
    <dbReference type="NCBI Taxonomy" id="945844"/>
    <lineage>
        <taxon>Bacteria</taxon>
        <taxon>Pseudomonadati</taxon>
        <taxon>Pseudomonadota</taxon>
        <taxon>Betaproteobacteria</taxon>
        <taxon>Burkholderiales</taxon>
        <taxon>Oxalobacteraceae</taxon>
        <taxon>Telluria group</taxon>
        <taxon>Massilia</taxon>
    </lineage>
</organism>
<name>A0A2S2DEQ7_9BURK</name>
<evidence type="ECO:0000313" key="4">
    <source>
        <dbReference type="Proteomes" id="UP000245820"/>
    </source>
</evidence>
<keyword evidence="4" id="KW-1185">Reference proteome</keyword>
<dbReference type="InterPro" id="IPR010657">
    <property type="entry name" value="ImpA_N"/>
</dbReference>
<evidence type="ECO:0000256" key="1">
    <source>
        <dbReference type="SAM" id="MobiDB-lite"/>
    </source>
</evidence>
<sequence length="403" mass="43323">MTDIDVNQPGPPLSAEHRSELESLLHPIREDLPTGPPIRFAPIFDVLREARREDDPRLPMGAWEQPGKRVDWARVEMLCKTTLSDYAKDLQIAAWLTEAWTRQQGFEGLLRGLLLVEGLLVRFWETVHPQVDEDGDPGFRVAPLEWMKNSLAITIRIHVPVLGQSGEPLGRFSLADWESMSGDASSPAAREMARRATDEGGQALQARADVIDYARACRGADAERSLQQVRHCVAAVLSIASVTEARLGEDAPDMSRLCDTLRAVERVLLQLGATGEAGAVPRDAVQEQAQPGAVAGKIPHEQAVPDDAAPTSHTSTAHDSPPDASELLGRRIDAICKAAGIHAPGNAERLMAMQIGLLHDQNTILQGATKDAAGQARRAGADAACAEFTALVGAVLSGKGTAR</sequence>
<protein>
    <submittedName>
        <fullName evidence="3">Type VI secretion system protein TssA</fullName>
    </submittedName>
</protein>
<dbReference type="EMBL" id="CP029343">
    <property type="protein sequence ID" value="AWL03822.1"/>
    <property type="molecule type" value="Genomic_DNA"/>
</dbReference>
<dbReference type="InterPro" id="IPR017740">
    <property type="entry name" value="TssA-like"/>
</dbReference>
<dbReference type="KEGG" id="mtim:DIR46_04790"/>